<dbReference type="AlphaFoldDB" id="A0A0L8HZY7"/>
<proteinExistence type="predicted"/>
<organism evidence="1">
    <name type="scientific">Octopus bimaculoides</name>
    <name type="common">California two-spotted octopus</name>
    <dbReference type="NCBI Taxonomy" id="37653"/>
    <lineage>
        <taxon>Eukaryota</taxon>
        <taxon>Metazoa</taxon>
        <taxon>Spiralia</taxon>
        <taxon>Lophotrochozoa</taxon>
        <taxon>Mollusca</taxon>
        <taxon>Cephalopoda</taxon>
        <taxon>Coleoidea</taxon>
        <taxon>Octopodiformes</taxon>
        <taxon>Octopoda</taxon>
        <taxon>Incirrata</taxon>
        <taxon>Octopodidae</taxon>
        <taxon>Octopus</taxon>
    </lineage>
</organism>
<accession>A0A0L8HZY7</accession>
<sequence length="90" mass="10773">MFITKFCPRKPRKTIPKDETIIKVTEKDKNLKNNFDHCSARMRWVCPTSVLRRNITFNQNGSGSSYQRCFKFREASIQRFHSKCRKLSWV</sequence>
<gene>
    <name evidence="1" type="ORF">OCBIM_22000749mg</name>
</gene>
<protein>
    <submittedName>
        <fullName evidence="1">Uncharacterized protein</fullName>
    </submittedName>
</protein>
<name>A0A0L8HZY7_OCTBM</name>
<dbReference type="EMBL" id="KQ416878">
    <property type="protein sequence ID" value="KOF94734.1"/>
    <property type="molecule type" value="Genomic_DNA"/>
</dbReference>
<reference evidence="1" key="1">
    <citation type="submission" date="2015-07" db="EMBL/GenBank/DDBJ databases">
        <title>MeaNS - Measles Nucleotide Surveillance Program.</title>
        <authorList>
            <person name="Tran T."/>
            <person name="Druce J."/>
        </authorList>
    </citation>
    <scope>NUCLEOTIDE SEQUENCE</scope>
    <source>
        <strain evidence="1">UCB-OBI-ISO-001</strain>
        <tissue evidence="1">Gonad</tissue>
    </source>
</reference>
<evidence type="ECO:0000313" key="1">
    <source>
        <dbReference type="EMBL" id="KOF94734.1"/>
    </source>
</evidence>